<evidence type="ECO:0000313" key="8">
    <source>
        <dbReference type="EMBL" id="KAK8036314.1"/>
    </source>
</evidence>
<dbReference type="EMBL" id="JAQQWK010000008">
    <property type="protein sequence ID" value="KAK8036314.1"/>
    <property type="molecule type" value="Genomic_DNA"/>
</dbReference>
<evidence type="ECO:0000256" key="4">
    <source>
        <dbReference type="PROSITE-ProRule" id="PRU00094"/>
    </source>
</evidence>
<dbReference type="PROSITE" id="PS50112">
    <property type="entry name" value="PAS"/>
    <property type="match status" value="2"/>
</dbReference>
<dbReference type="CDD" id="cd00130">
    <property type="entry name" value="PAS"/>
    <property type="match status" value="2"/>
</dbReference>
<feature type="compositionally biased region" description="Polar residues" evidence="5">
    <location>
        <begin position="236"/>
        <end position="262"/>
    </location>
</feature>
<evidence type="ECO:0000259" key="6">
    <source>
        <dbReference type="PROSITE" id="PS50112"/>
    </source>
</evidence>
<dbReference type="InterPro" id="IPR013767">
    <property type="entry name" value="PAS_fold"/>
</dbReference>
<dbReference type="InterPro" id="IPR035965">
    <property type="entry name" value="PAS-like_dom_sf"/>
</dbReference>
<name>A0ABR1SPQ0_9PEZI</name>
<dbReference type="Pfam" id="PF00320">
    <property type="entry name" value="GATA"/>
    <property type="match status" value="1"/>
</dbReference>
<dbReference type="Gene3D" id="3.30.450.20">
    <property type="entry name" value="PAS domain"/>
    <property type="match status" value="2"/>
</dbReference>
<evidence type="ECO:0008006" key="10">
    <source>
        <dbReference type="Google" id="ProtNLM"/>
    </source>
</evidence>
<feature type="region of interest" description="Disordered" evidence="5">
    <location>
        <begin position="236"/>
        <end position="272"/>
    </location>
</feature>
<feature type="domain" description="GATA-type" evidence="7">
    <location>
        <begin position="654"/>
        <end position="681"/>
    </location>
</feature>
<dbReference type="SUPFAM" id="SSF57716">
    <property type="entry name" value="Glucocorticoid receptor-like (DNA-binding domain)"/>
    <property type="match status" value="1"/>
</dbReference>
<dbReference type="PANTHER" id="PTHR47429">
    <property type="entry name" value="PROTEIN TWIN LOV 1"/>
    <property type="match status" value="1"/>
</dbReference>
<dbReference type="PROSITE" id="PS50114">
    <property type="entry name" value="GATA_ZN_FINGER_2"/>
    <property type="match status" value="1"/>
</dbReference>
<keyword evidence="2" id="KW-0288">FMN</keyword>
<feature type="domain" description="PAS" evidence="6">
    <location>
        <begin position="346"/>
        <end position="381"/>
    </location>
</feature>
<evidence type="ECO:0000256" key="1">
    <source>
        <dbReference type="ARBA" id="ARBA00022630"/>
    </source>
</evidence>
<dbReference type="Proteomes" id="UP001444661">
    <property type="component" value="Unassembled WGS sequence"/>
</dbReference>
<dbReference type="Pfam" id="PF00989">
    <property type="entry name" value="PAS"/>
    <property type="match status" value="1"/>
</dbReference>
<accession>A0ABR1SPQ0</accession>
<dbReference type="PROSITE" id="PS00344">
    <property type="entry name" value="GATA_ZN_FINGER_1"/>
    <property type="match status" value="1"/>
</dbReference>
<organism evidence="8 9">
    <name type="scientific">Apiospora rasikravindrae</name>
    <dbReference type="NCBI Taxonomy" id="990691"/>
    <lineage>
        <taxon>Eukaryota</taxon>
        <taxon>Fungi</taxon>
        <taxon>Dikarya</taxon>
        <taxon>Ascomycota</taxon>
        <taxon>Pezizomycotina</taxon>
        <taxon>Sordariomycetes</taxon>
        <taxon>Xylariomycetidae</taxon>
        <taxon>Amphisphaeriales</taxon>
        <taxon>Apiosporaceae</taxon>
        <taxon>Apiospora</taxon>
    </lineage>
</organism>
<protein>
    <recommendedName>
        <fullName evidence="10">White collar 1 protein</fullName>
    </recommendedName>
</protein>
<keyword evidence="1" id="KW-0285">Flavoprotein</keyword>
<dbReference type="NCBIfam" id="TIGR00229">
    <property type="entry name" value="sensory_box"/>
    <property type="match status" value="1"/>
</dbReference>
<keyword evidence="3" id="KW-0157">Chromophore</keyword>
<dbReference type="InterPro" id="IPR013088">
    <property type="entry name" value="Znf_NHR/GATA"/>
</dbReference>
<dbReference type="InterPro" id="IPR000014">
    <property type="entry name" value="PAS"/>
</dbReference>
<dbReference type="PANTHER" id="PTHR47429:SF7">
    <property type="entry name" value="GATA-FACTOR"/>
    <property type="match status" value="1"/>
</dbReference>
<evidence type="ECO:0000256" key="2">
    <source>
        <dbReference type="ARBA" id="ARBA00022643"/>
    </source>
</evidence>
<keyword evidence="9" id="KW-1185">Reference proteome</keyword>
<evidence type="ECO:0000313" key="9">
    <source>
        <dbReference type="Proteomes" id="UP001444661"/>
    </source>
</evidence>
<keyword evidence="4" id="KW-0479">Metal-binding</keyword>
<dbReference type="InterPro" id="IPR000679">
    <property type="entry name" value="Znf_GATA"/>
</dbReference>
<dbReference type="SMART" id="SM00401">
    <property type="entry name" value="ZnF_GATA"/>
    <property type="match status" value="1"/>
</dbReference>
<feature type="domain" description="PAS" evidence="6">
    <location>
        <begin position="95"/>
        <end position="122"/>
    </location>
</feature>
<reference evidence="8 9" key="1">
    <citation type="submission" date="2023-01" db="EMBL/GenBank/DDBJ databases">
        <title>Analysis of 21 Apiospora genomes using comparative genomics revels a genus with tremendous synthesis potential of carbohydrate active enzymes and secondary metabolites.</title>
        <authorList>
            <person name="Sorensen T."/>
        </authorList>
    </citation>
    <scope>NUCLEOTIDE SEQUENCE [LARGE SCALE GENOMIC DNA]</scope>
    <source>
        <strain evidence="8 9">CBS 33761</strain>
    </source>
</reference>
<keyword evidence="4" id="KW-0863">Zinc-finger</keyword>
<comment type="caution">
    <text evidence="8">The sequence shown here is derived from an EMBL/GenBank/DDBJ whole genome shotgun (WGS) entry which is preliminary data.</text>
</comment>
<dbReference type="CDD" id="cd00202">
    <property type="entry name" value="ZnF_GATA"/>
    <property type="match status" value="1"/>
</dbReference>
<evidence type="ECO:0000259" key="7">
    <source>
        <dbReference type="PROSITE" id="PS50114"/>
    </source>
</evidence>
<evidence type="ECO:0000256" key="3">
    <source>
        <dbReference type="ARBA" id="ARBA00022991"/>
    </source>
</evidence>
<dbReference type="SMART" id="SM00091">
    <property type="entry name" value="PAS"/>
    <property type="match status" value="2"/>
</dbReference>
<dbReference type="Pfam" id="PF13426">
    <property type="entry name" value="PAS_9"/>
    <property type="match status" value="1"/>
</dbReference>
<keyword evidence="4" id="KW-0862">Zinc</keyword>
<evidence type="ECO:0000256" key="5">
    <source>
        <dbReference type="SAM" id="MobiDB-lite"/>
    </source>
</evidence>
<dbReference type="Gene3D" id="3.30.50.10">
    <property type="entry name" value="Erythroid Transcription Factor GATA-1, subunit A"/>
    <property type="match status" value="1"/>
</dbReference>
<sequence length="703" mass="76482">MPLNPSGAQQPQDVTLYNASYEGYTGPYCPQANVTLSFPLPQAGLNPTTVDPSTPFDITLALSFIYTRLNPQLDLDLDFRPANILRPFVVTDAWDPLDRVIFVSDSFLSLTGYTRDEVVGSNCRFLQSPDGVISPGAPRRSISSASAYLLKQKVAERSETEHSIINFKKSGEAFLNHLTLVPIPWGTDVTAPRFLFGFANVFENSALLPPVTASYQSSLDTPSCLLGGDSSFASGQTSAPYSTSGCPSSSIPALDQDSNAATQGEEPMEWSPSVDNIEQQQSDDGVVPNDHPPGLIPCLQGLENLTSATSQTPAWNHMLLENMDALVQVLSLKGNIAYASASHERLGYRADDLLGKPMDRLYHPSDVAVLMRQLKNTGTSDLDLTLRLKGRAGDYAWYQSTGSIRHDGGRRWVTLTLFHQPVSRLSSRALRGAGSDSKHGLWFKLAISGLVLHLFDDPQKALGIPAEELVGTRIQDALIQQSAAGSEFENLLRTARKGDVASSTLTLTSGRGHRLEANMVLHPGALGDRRRPYYLLAYCGILRPYSKRTKRTSPRDKKHSTAVTVTITTAPAATPIETAPCSLVGGDVDEEDQDKADSDDVLEDLDANQCGPLGYEIHRLGAANQGLHEELQTLLKRASHRRSFKKHGIVTGGCANCHTTVSPEWRRGPDGERNLCNRCGLRWAKTRRDADVDRASNSRSGSG</sequence>
<proteinExistence type="predicted"/>
<dbReference type="SUPFAM" id="SSF55785">
    <property type="entry name" value="PYP-like sensor domain (PAS domain)"/>
    <property type="match status" value="2"/>
</dbReference>
<gene>
    <name evidence="8" type="ORF">PG993_008928</name>
</gene>